<dbReference type="InterPro" id="IPR012337">
    <property type="entry name" value="RNaseH-like_sf"/>
</dbReference>
<evidence type="ECO:0000256" key="1">
    <source>
        <dbReference type="ARBA" id="ARBA00000077"/>
    </source>
</evidence>
<reference evidence="12" key="1">
    <citation type="submission" date="2021-02" db="EMBL/GenBank/DDBJ databases">
        <title>Abyssanaerobacter marinus gen.nov., sp., nov, anaerobic bacterium isolated from the Onnuri vent field of Indian Ocean and suggestion of Mogibacteriaceae fam. nov., and proposal of reclassification of ambiguous this family's genus member.</title>
        <authorList>
            <person name="Kim Y.J."/>
            <person name="Yang J.-A."/>
        </authorList>
    </citation>
    <scope>NUCLEOTIDE SEQUENCE</scope>
    <source>
        <strain evidence="12">DSM 2634</strain>
    </source>
</reference>
<evidence type="ECO:0000256" key="6">
    <source>
        <dbReference type="ARBA" id="ARBA00022722"/>
    </source>
</evidence>
<dbReference type="Pfam" id="PF00075">
    <property type="entry name" value="RNase_H"/>
    <property type="match status" value="1"/>
</dbReference>
<accession>A0A939IH75</accession>
<comment type="catalytic activity">
    <reaction evidence="1">
        <text>Endonucleolytic cleavage to 5'-phosphomonoester.</text>
        <dbReference type="EC" id="3.1.26.4"/>
    </reaction>
</comment>
<dbReference type="CDD" id="cd09278">
    <property type="entry name" value="RNase_HI_prokaryote_like"/>
    <property type="match status" value="1"/>
</dbReference>
<evidence type="ECO:0000256" key="8">
    <source>
        <dbReference type="ARBA" id="ARBA00022759"/>
    </source>
</evidence>
<dbReference type="Gene3D" id="3.30.420.10">
    <property type="entry name" value="Ribonuclease H-like superfamily/Ribonuclease H"/>
    <property type="match status" value="1"/>
</dbReference>
<dbReference type="PANTHER" id="PTHR10642:SF26">
    <property type="entry name" value="RIBONUCLEASE H1"/>
    <property type="match status" value="1"/>
</dbReference>
<keyword evidence="7" id="KW-0479">Metal-binding</keyword>
<dbReference type="Proteomes" id="UP000664545">
    <property type="component" value="Unassembled WGS sequence"/>
</dbReference>
<dbReference type="InterPro" id="IPR036397">
    <property type="entry name" value="RNaseH_sf"/>
</dbReference>
<proteinExistence type="inferred from homology"/>
<organism evidence="12 13">
    <name type="scientific">Clostridium aminobutyricum</name>
    <dbReference type="NCBI Taxonomy" id="33953"/>
    <lineage>
        <taxon>Bacteria</taxon>
        <taxon>Bacillati</taxon>
        <taxon>Bacillota</taxon>
        <taxon>Clostridia</taxon>
        <taxon>Eubacteriales</taxon>
        <taxon>Clostridiaceae</taxon>
        <taxon>Clostridium</taxon>
    </lineage>
</organism>
<dbReference type="GO" id="GO:0043137">
    <property type="term" value="P:DNA replication, removal of RNA primer"/>
    <property type="evidence" value="ECO:0007669"/>
    <property type="project" value="TreeGrafter"/>
</dbReference>
<feature type="domain" description="RNase H type-1" evidence="11">
    <location>
        <begin position="1"/>
        <end position="147"/>
    </location>
</feature>
<comment type="cofactor">
    <cofactor evidence="2">
        <name>Mg(2+)</name>
        <dbReference type="ChEBI" id="CHEBI:18420"/>
    </cofactor>
</comment>
<dbReference type="InterPro" id="IPR022892">
    <property type="entry name" value="RNaseHI"/>
</dbReference>
<dbReference type="GO" id="GO:0046872">
    <property type="term" value="F:metal ion binding"/>
    <property type="evidence" value="ECO:0007669"/>
    <property type="project" value="UniProtKB-KW"/>
</dbReference>
<comment type="caution">
    <text evidence="12">The sequence shown here is derived from an EMBL/GenBank/DDBJ whole genome shotgun (WGS) entry which is preliminary data.</text>
</comment>
<protein>
    <recommendedName>
        <fullName evidence="5">ribonuclease H</fullName>
        <ecNumber evidence="5">3.1.26.4</ecNumber>
    </recommendedName>
</protein>
<evidence type="ECO:0000256" key="2">
    <source>
        <dbReference type="ARBA" id="ARBA00001946"/>
    </source>
</evidence>
<dbReference type="GO" id="GO:0003676">
    <property type="term" value="F:nucleic acid binding"/>
    <property type="evidence" value="ECO:0007669"/>
    <property type="project" value="InterPro"/>
</dbReference>
<evidence type="ECO:0000256" key="3">
    <source>
        <dbReference type="ARBA" id="ARBA00005300"/>
    </source>
</evidence>
<dbReference type="GO" id="GO:0004523">
    <property type="term" value="F:RNA-DNA hybrid ribonuclease activity"/>
    <property type="evidence" value="ECO:0007669"/>
    <property type="project" value="UniProtKB-EC"/>
</dbReference>
<sequence>MAILKIYTDGACSGNQNEINIGGWGSILEFGEHRKELFGGESNTTNNRMELIAVISALEAITKPNQTIQIFSDSSYVMNCFREKWYLGWLKNDWKNASKKPVENRDLWERLLALVKDHHISYYRVKGHVNLNSKNTDFHTLYKKFIEWNGSSFSFEDFKYITEMNNLADALANKGIDQIRASV</sequence>
<keyword evidence="6" id="KW-0540">Nuclease</keyword>
<dbReference type="InterPro" id="IPR050092">
    <property type="entry name" value="RNase_H"/>
</dbReference>
<name>A0A939IH75_CLOAM</name>
<keyword evidence="9" id="KW-0378">Hydrolase</keyword>
<dbReference type="PANTHER" id="PTHR10642">
    <property type="entry name" value="RIBONUCLEASE H1"/>
    <property type="match status" value="1"/>
</dbReference>
<dbReference type="EC" id="3.1.26.4" evidence="5"/>
<evidence type="ECO:0000256" key="7">
    <source>
        <dbReference type="ARBA" id="ARBA00022723"/>
    </source>
</evidence>
<evidence type="ECO:0000256" key="5">
    <source>
        <dbReference type="ARBA" id="ARBA00012180"/>
    </source>
</evidence>
<keyword evidence="13" id="KW-1185">Reference proteome</keyword>
<keyword evidence="8" id="KW-0255">Endonuclease</keyword>
<comment type="similarity">
    <text evidence="3">Belongs to the RNase H family.</text>
</comment>
<gene>
    <name evidence="12" type="ORF">JYB65_08035</name>
</gene>
<keyword evidence="10" id="KW-0460">Magnesium</keyword>
<evidence type="ECO:0000259" key="11">
    <source>
        <dbReference type="PROSITE" id="PS50879"/>
    </source>
</evidence>
<dbReference type="EMBL" id="JAFJZZ010000002">
    <property type="protein sequence ID" value="MBN7773307.1"/>
    <property type="molecule type" value="Genomic_DNA"/>
</dbReference>
<dbReference type="RefSeq" id="WP_206582130.1">
    <property type="nucleotide sequence ID" value="NZ_JAFJZZ010000002.1"/>
</dbReference>
<evidence type="ECO:0000256" key="10">
    <source>
        <dbReference type="ARBA" id="ARBA00022842"/>
    </source>
</evidence>
<evidence type="ECO:0000313" key="13">
    <source>
        <dbReference type="Proteomes" id="UP000664545"/>
    </source>
</evidence>
<evidence type="ECO:0000256" key="4">
    <source>
        <dbReference type="ARBA" id="ARBA00011245"/>
    </source>
</evidence>
<evidence type="ECO:0000256" key="9">
    <source>
        <dbReference type="ARBA" id="ARBA00022801"/>
    </source>
</evidence>
<dbReference type="SUPFAM" id="SSF53098">
    <property type="entry name" value="Ribonuclease H-like"/>
    <property type="match status" value="1"/>
</dbReference>
<dbReference type="AlphaFoldDB" id="A0A939IH75"/>
<dbReference type="InterPro" id="IPR002156">
    <property type="entry name" value="RNaseH_domain"/>
</dbReference>
<evidence type="ECO:0000313" key="12">
    <source>
        <dbReference type="EMBL" id="MBN7773307.1"/>
    </source>
</evidence>
<comment type="subunit">
    <text evidence="4">Monomer.</text>
</comment>
<dbReference type="PROSITE" id="PS50879">
    <property type="entry name" value="RNASE_H_1"/>
    <property type="match status" value="1"/>
</dbReference>